<keyword evidence="6" id="KW-1185">Reference proteome</keyword>
<feature type="domain" description="Helitron helicase-like" evidence="4">
    <location>
        <begin position="730"/>
        <end position="912"/>
    </location>
</feature>
<dbReference type="GO" id="GO:0006355">
    <property type="term" value="P:regulation of DNA-templated transcription"/>
    <property type="evidence" value="ECO:0007669"/>
    <property type="project" value="InterPro"/>
</dbReference>
<dbReference type="AlphaFoldDB" id="A0AAV7X764"/>
<feature type="compositionally biased region" description="Acidic residues" evidence="3">
    <location>
        <begin position="162"/>
        <end position="174"/>
    </location>
</feature>
<dbReference type="Pfam" id="PF14214">
    <property type="entry name" value="Helitron_like_N"/>
    <property type="match status" value="1"/>
</dbReference>
<dbReference type="GO" id="GO:0005634">
    <property type="term" value="C:nucleus"/>
    <property type="evidence" value="ECO:0007669"/>
    <property type="project" value="UniProtKB-SubCell"/>
</dbReference>
<dbReference type="InterPro" id="IPR025476">
    <property type="entry name" value="Helitron_helicase-like"/>
</dbReference>
<feature type="compositionally biased region" description="Basic residues" evidence="3">
    <location>
        <begin position="303"/>
        <end position="317"/>
    </location>
</feature>
<feature type="region of interest" description="Disordered" evidence="3">
    <location>
        <begin position="154"/>
        <end position="401"/>
    </location>
</feature>
<sequence>MVTRSDSEFLYPDELPDVIHVGGRPVLLAGGVYEIPPGGQFPPRATLPAVEQAVGNLVERLQECFGSWPGHGFLFTGNTSTFSFWLTGDKYFLFNSHSVNQFNVFELDRQDRNVARLFSTGCIDTLALLLFANAPCDGNDRRYTLCAIRPVNEEPPPPLSDYGDDEYGFSDSDDDHGSSPEQGLDSSPCSSESEHSRPLASRVKPASVGRSGGPAKKRRGDSVEACDASRTSQELLPPAAKRPRGRPKKKPRGRRPAQGRDEADSEHSGGPSQSGPETGEDAVGWEGARGGRDRQTPSPSAAKGKRGRPAKKKRGRPKTSTLSRKEQQAEATRRYRERNRERAAAAHREAVASYQASHPEVNRASSATYQASHPEVNRASSATYQASHPEVNRASSAAYQATHPEERAGINQRYRAAHPESGKISYLSAEMRRGVRQDGPIAFWSGQALDRIAGHRLVKPSLLQPDIYRCEFCGAPLFEEEKHRKKWCCGGGAYVQDLPPLEAQFYESPVFLDRARAYNDVLAFCAMGISGGYRMLPGLSFFKIEGRMYHRIYSLGSRGQSFRTRGRQQQFINHCRLYIDDGAERLAISEGRGLSGVIVSAAQRYLENVSPFVRQFRVLGQEPSANARLDFEVTERRTHGPALGDRNRGVEVQAVINTDEAVAGGPRKLSVWRREDVAPTTIDVFSPLMEPLQYPLLYPHGTAGWHFNKLDRQGRKMTQYRYSRCLLLSHPRFYELGRLSQAWMVEMFARYEEERLRYIKRCQQGAAGNPQGQRVAPRDELQRQIGVRNDIAGDETINGEGGAVDAGKIYLPNSFTGSPRYMKTQYHNAMGLVARKGKPTYFLTFTACGQWDELRRSTRHGTKCDPATCCRIFHIKLQELLRDIRSGALFGPTAYVVYVIEMQMRGLPHAHIAIRTGDGGPVQGADIDSVIRADIPGPEEAGGRLRELVLKHMVHGPCGPGGRTDLPCWNARGLKCDKFYPKPESPVTFVDDRGFVHFRRDWNNKATYQSGARTVVVHDGWVVPYNAALLLKYECHANLEIASTRRVVKYLFKYLCKGTSLQFTSTSLQNVRVVPLHLQEDEVEEYATRRVKRVC</sequence>
<evidence type="ECO:0000256" key="1">
    <source>
        <dbReference type="ARBA" id="ARBA00004123"/>
    </source>
</evidence>
<accession>A0AAV7X764</accession>
<evidence type="ECO:0000259" key="4">
    <source>
        <dbReference type="Pfam" id="PF14214"/>
    </source>
</evidence>
<feature type="compositionally biased region" description="Basic and acidic residues" evidence="3">
    <location>
        <begin position="323"/>
        <end position="350"/>
    </location>
</feature>
<reference evidence="5" key="1">
    <citation type="submission" date="2022-12" db="EMBL/GenBank/DDBJ databases">
        <title>Chromosome-level genome assembly of the bean flower thrips Megalurothrips usitatus.</title>
        <authorList>
            <person name="Ma L."/>
            <person name="Liu Q."/>
            <person name="Li H."/>
            <person name="Cai W."/>
        </authorList>
    </citation>
    <scope>NUCLEOTIDE SEQUENCE</scope>
    <source>
        <strain evidence="5">Cailab_2022a</strain>
    </source>
</reference>
<feature type="compositionally biased region" description="Basic and acidic residues" evidence="3">
    <location>
        <begin position="258"/>
        <end position="267"/>
    </location>
</feature>
<name>A0AAV7X764_9NEOP</name>
<protein>
    <recommendedName>
        <fullName evidence="4">Helitron helicase-like domain-containing protein</fullName>
    </recommendedName>
</protein>
<feature type="compositionally biased region" description="Basic residues" evidence="3">
    <location>
        <begin position="241"/>
        <end position="257"/>
    </location>
</feature>
<gene>
    <name evidence="5" type="ORF">ONE63_003390</name>
</gene>
<dbReference type="PANTHER" id="PTHR45786">
    <property type="entry name" value="DNA BINDING PROTEIN-LIKE"/>
    <property type="match status" value="1"/>
</dbReference>
<comment type="caution">
    <text evidence="5">The sequence shown here is derived from an EMBL/GenBank/DDBJ whole genome shotgun (WGS) entry which is preliminary data.</text>
</comment>
<organism evidence="5 6">
    <name type="scientific">Megalurothrips usitatus</name>
    <name type="common">bean blossom thrips</name>
    <dbReference type="NCBI Taxonomy" id="439358"/>
    <lineage>
        <taxon>Eukaryota</taxon>
        <taxon>Metazoa</taxon>
        <taxon>Ecdysozoa</taxon>
        <taxon>Arthropoda</taxon>
        <taxon>Hexapoda</taxon>
        <taxon>Insecta</taxon>
        <taxon>Pterygota</taxon>
        <taxon>Neoptera</taxon>
        <taxon>Paraneoptera</taxon>
        <taxon>Thysanoptera</taxon>
        <taxon>Terebrantia</taxon>
        <taxon>Thripoidea</taxon>
        <taxon>Thripidae</taxon>
        <taxon>Megalurothrips</taxon>
    </lineage>
</organism>
<dbReference type="PROSITE" id="PS00354">
    <property type="entry name" value="HMGI_Y"/>
    <property type="match status" value="1"/>
</dbReference>
<evidence type="ECO:0000313" key="6">
    <source>
        <dbReference type="Proteomes" id="UP001075354"/>
    </source>
</evidence>
<keyword evidence="2" id="KW-0539">Nucleus</keyword>
<dbReference type="Proteomes" id="UP001075354">
    <property type="component" value="Chromosome 13"/>
</dbReference>
<comment type="subcellular location">
    <subcellularLocation>
        <location evidence="1">Nucleus</location>
    </subcellularLocation>
</comment>
<evidence type="ECO:0000313" key="5">
    <source>
        <dbReference type="EMBL" id="KAJ1521755.1"/>
    </source>
</evidence>
<proteinExistence type="predicted"/>
<dbReference type="EMBL" id="JAPTSV010000013">
    <property type="protein sequence ID" value="KAJ1521755.1"/>
    <property type="molecule type" value="Genomic_DNA"/>
</dbReference>
<evidence type="ECO:0000256" key="3">
    <source>
        <dbReference type="SAM" id="MobiDB-lite"/>
    </source>
</evidence>
<dbReference type="InterPro" id="IPR000637">
    <property type="entry name" value="HMGI/Y_DNA-bd_CS"/>
</dbReference>
<evidence type="ECO:0000256" key="2">
    <source>
        <dbReference type="ARBA" id="ARBA00023242"/>
    </source>
</evidence>
<dbReference type="PANTHER" id="PTHR45786:SF74">
    <property type="entry name" value="ATP-DEPENDENT DNA HELICASE"/>
    <property type="match status" value="1"/>
</dbReference>